<dbReference type="AlphaFoldDB" id="A0A0P9CWU4"/>
<comment type="caution">
    <text evidence="1">The sequence shown here is derived from an EMBL/GenBank/DDBJ whole genome shotgun (WGS) entry which is preliminary data.</text>
</comment>
<proteinExistence type="predicted"/>
<keyword evidence="2" id="KW-1185">Reference proteome</keyword>
<feature type="non-terminal residue" evidence="1">
    <location>
        <position position="1"/>
    </location>
</feature>
<dbReference type="EMBL" id="LJCR01001642">
    <property type="protein sequence ID" value="KPV49982.1"/>
    <property type="molecule type" value="Genomic_DNA"/>
</dbReference>
<accession>A0A0P9CWU4</accession>
<protein>
    <submittedName>
        <fullName evidence="1">Uncharacterized protein</fullName>
    </submittedName>
</protein>
<gene>
    <name evidence="1" type="ORF">SE17_29555</name>
</gene>
<evidence type="ECO:0000313" key="1">
    <source>
        <dbReference type="EMBL" id="KPV49982.1"/>
    </source>
</evidence>
<name>A0A0P9CWU4_9CHLR</name>
<dbReference type="Proteomes" id="UP000050509">
    <property type="component" value="Unassembled WGS sequence"/>
</dbReference>
<reference evidence="1 2" key="1">
    <citation type="submission" date="2015-09" db="EMBL/GenBank/DDBJ databases">
        <title>Draft genome sequence of Kouleothrix aurantiaca JCM 19913.</title>
        <authorList>
            <person name="Hemp J."/>
        </authorList>
    </citation>
    <scope>NUCLEOTIDE SEQUENCE [LARGE SCALE GENOMIC DNA]</scope>
    <source>
        <strain evidence="1 2">COM-B</strain>
    </source>
</reference>
<organism evidence="1 2">
    <name type="scientific">Kouleothrix aurantiaca</name>
    <dbReference type="NCBI Taxonomy" id="186479"/>
    <lineage>
        <taxon>Bacteria</taxon>
        <taxon>Bacillati</taxon>
        <taxon>Chloroflexota</taxon>
        <taxon>Chloroflexia</taxon>
        <taxon>Chloroflexales</taxon>
        <taxon>Roseiflexineae</taxon>
        <taxon>Roseiflexaceae</taxon>
        <taxon>Kouleothrix</taxon>
    </lineage>
</organism>
<evidence type="ECO:0000313" key="2">
    <source>
        <dbReference type="Proteomes" id="UP000050509"/>
    </source>
</evidence>
<sequence>LLGLRVERNARIVALASASCNQAGRNLRAGSPKCARFRRLFIQTSTRSRIIVQGLRGQRAESEILLPKGRASISNLMARAGNFATVAATFVRQ</sequence>